<feature type="transmembrane region" description="Helical" evidence="1">
    <location>
        <begin position="30"/>
        <end position="48"/>
    </location>
</feature>
<dbReference type="AlphaFoldDB" id="A0AAN6TJA4"/>
<dbReference type="EMBL" id="MU853335">
    <property type="protein sequence ID" value="KAK4115425.1"/>
    <property type="molecule type" value="Genomic_DNA"/>
</dbReference>
<comment type="caution">
    <text evidence="2">The sequence shown here is derived from an EMBL/GenBank/DDBJ whole genome shotgun (WGS) entry which is preliminary data.</text>
</comment>
<accession>A0AAN6TJA4</accession>
<name>A0AAN6TJA4_9PEZI</name>
<dbReference type="Proteomes" id="UP001302812">
    <property type="component" value="Unassembled WGS sequence"/>
</dbReference>
<protein>
    <submittedName>
        <fullName evidence="2">Uncharacterized protein</fullName>
    </submittedName>
</protein>
<gene>
    <name evidence="2" type="ORF">N656DRAFT_776549</name>
</gene>
<evidence type="ECO:0000313" key="2">
    <source>
        <dbReference type="EMBL" id="KAK4115425.1"/>
    </source>
</evidence>
<organism evidence="2 3">
    <name type="scientific">Canariomyces notabilis</name>
    <dbReference type="NCBI Taxonomy" id="2074819"/>
    <lineage>
        <taxon>Eukaryota</taxon>
        <taxon>Fungi</taxon>
        <taxon>Dikarya</taxon>
        <taxon>Ascomycota</taxon>
        <taxon>Pezizomycotina</taxon>
        <taxon>Sordariomycetes</taxon>
        <taxon>Sordariomycetidae</taxon>
        <taxon>Sordariales</taxon>
        <taxon>Chaetomiaceae</taxon>
        <taxon>Canariomyces</taxon>
    </lineage>
</organism>
<feature type="transmembrane region" description="Helical" evidence="1">
    <location>
        <begin position="7"/>
        <end position="24"/>
    </location>
</feature>
<sequence length="68" mass="7121">MMAAEKFLITGPGGLVYLIVSSPVVSTSRVWLAGCACHCIATVAKLLLGNCGRIYGRRARSAAAVLRV</sequence>
<dbReference type="GeneID" id="89938782"/>
<keyword evidence="1" id="KW-0812">Transmembrane</keyword>
<keyword evidence="3" id="KW-1185">Reference proteome</keyword>
<dbReference type="RefSeq" id="XP_064672995.1">
    <property type="nucleotide sequence ID" value="XM_064814657.1"/>
</dbReference>
<keyword evidence="1" id="KW-1133">Transmembrane helix</keyword>
<proteinExistence type="predicted"/>
<reference evidence="2" key="2">
    <citation type="submission" date="2023-05" db="EMBL/GenBank/DDBJ databases">
        <authorList>
            <consortium name="Lawrence Berkeley National Laboratory"/>
            <person name="Steindorff A."/>
            <person name="Hensen N."/>
            <person name="Bonometti L."/>
            <person name="Westerberg I."/>
            <person name="Brannstrom I.O."/>
            <person name="Guillou S."/>
            <person name="Cros-Aarteil S."/>
            <person name="Calhoun S."/>
            <person name="Haridas S."/>
            <person name="Kuo A."/>
            <person name="Mondo S."/>
            <person name="Pangilinan J."/>
            <person name="Riley R."/>
            <person name="Labutti K."/>
            <person name="Andreopoulos B."/>
            <person name="Lipzen A."/>
            <person name="Chen C."/>
            <person name="Yanf M."/>
            <person name="Daum C."/>
            <person name="Ng V."/>
            <person name="Clum A."/>
            <person name="Ohm R."/>
            <person name="Martin F."/>
            <person name="Silar P."/>
            <person name="Natvig D."/>
            <person name="Lalanne C."/>
            <person name="Gautier V."/>
            <person name="Ament-Velasquez S.L."/>
            <person name="Kruys A."/>
            <person name="Hutchinson M.I."/>
            <person name="Powell A.J."/>
            <person name="Barry K."/>
            <person name="Miller A.N."/>
            <person name="Grigoriev I.V."/>
            <person name="Debuchy R."/>
            <person name="Gladieux P."/>
            <person name="Thoren M.H."/>
            <person name="Johannesson H."/>
        </authorList>
    </citation>
    <scope>NUCLEOTIDE SEQUENCE</scope>
    <source>
        <strain evidence="2">CBS 508.74</strain>
    </source>
</reference>
<reference evidence="2" key="1">
    <citation type="journal article" date="2023" name="Mol. Phylogenet. Evol.">
        <title>Genome-scale phylogeny and comparative genomics of the fungal order Sordariales.</title>
        <authorList>
            <person name="Hensen N."/>
            <person name="Bonometti L."/>
            <person name="Westerberg I."/>
            <person name="Brannstrom I.O."/>
            <person name="Guillou S."/>
            <person name="Cros-Aarteil S."/>
            <person name="Calhoun S."/>
            <person name="Haridas S."/>
            <person name="Kuo A."/>
            <person name="Mondo S."/>
            <person name="Pangilinan J."/>
            <person name="Riley R."/>
            <person name="LaButti K."/>
            <person name="Andreopoulos B."/>
            <person name="Lipzen A."/>
            <person name="Chen C."/>
            <person name="Yan M."/>
            <person name="Daum C."/>
            <person name="Ng V."/>
            <person name="Clum A."/>
            <person name="Steindorff A."/>
            <person name="Ohm R.A."/>
            <person name="Martin F."/>
            <person name="Silar P."/>
            <person name="Natvig D.O."/>
            <person name="Lalanne C."/>
            <person name="Gautier V."/>
            <person name="Ament-Velasquez S.L."/>
            <person name="Kruys A."/>
            <person name="Hutchinson M.I."/>
            <person name="Powell A.J."/>
            <person name="Barry K."/>
            <person name="Miller A.N."/>
            <person name="Grigoriev I.V."/>
            <person name="Debuchy R."/>
            <person name="Gladieux P."/>
            <person name="Hiltunen Thoren M."/>
            <person name="Johannesson H."/>
        </authorList>
    </citation>
    <scope>NUCLEOTIDE SEQUENCE</scope>
    <source>
        <strain evidence="2">CBS 508.74</strain>
    </source>
</reference>
<evidence type="ECO:0000313" key="3">
    <source>
        <dbReference type="Proteomes" id="UP001302812"/>
    </source>
</evidence>
<evidence type="ECO:0000256" key="1">
    <source>
        <dbReference type="SAM" id="Phobius"/>
    </source>
</evidence>
<keyword evidence="1" id="KW-0472">Membrane</keyword>